<name>A0AAW1BD12_CROAD</name>
<dbReference type="InterPro" id="IPR012337">
    <property type="entry name" value="RNaseH-like_sf"/>
</dbReference>
<evidence type="ECO:0000259" key="3">
    <source>
        <dbReference type="PROSITE" id="PS50013"/>
    </source>
</evidence>
<evidence type="ECO:0000313" key="6">
    <source>
        <dbReference type="Proteomes" id="UP001474421"/>
    </source>
</evidence>
<dbReference type="AlphaFoldDB" id="A0AAW1BD12"/>
<protein>
    <submittedName>
        <fullName evidence="5">PEG10: Retrotransposon-derived protein PEG10</fullName>
    </submittedName>
</protein>
<dbReference type="Gene3D" id="2.40.50.40">
    <property type="match status" value="1"/>
</dbReference>
<dbReference type="PANTHER" id="PTHR37984:SF15">
    <property type="entry name" value="INTEGRASE CATALYTIC DOMAIN-CONTAINING PROTEIN"/>
    <property type="match status" value="1"/>
</dbReference>
<dbReference type="InterPro" id="IPR000953">
    <property type="entry name" value="Chromo/chromo_shadow_dom"/>
</dbReference>
<feature type="compositionally biased region" description="Acidic residues" evidence="2">
    <location>
        <begin position="365"/>
        <end position="375"/>
    </location>
</feature>
<dbReference type="GO" id="GO:0015074">
    <property type="term" value="P:DNA integration"/>
    <property type="evidence" value="ECO:0007669"/>
    <property type="project" value="InterPro"/>
</dbReference>
<organism evidence="5 6">
    <name type="scientific">Crotalus adamanteus</name>
    <name type="common">Eastern diamondback rattlesnake</name>
    <dbReference type="NCBI Taxonomy" id="8729"/>
    <lineage>
        <taxon>Eukaryota</taxon>
        <taxon>Metazoa</taxon>
        <taxon>Chordata</taxon>
        <taxon>Craniata</taxon>
        <taxon>Vertebrata</taxon>
        <taxon>Euteleostomi</taxon>
        <taxon>Lepidosauria</taxon>
        <taxon>Squamata</taxon>
        <taxon>Bifurcata</taxon>
        <taxon>Unidentata</taxon>
        <taxon>Episquamata</taxon>
        <taxon>Toxicofera</taxon>
        <taxon>Serpentes</taxon>
        <taxon>Colubroidea</taxon>
        <taxon>Viperidae</taxon>
        <taxon>Crotalinae</taxon>
        <taxon>Crotalus</taxon>
    </lineage>
</organism>
<dbReference type="SUPFAM" id="SSF54160">
    <property type="entry name" value="Chromo domain-like"/>
    <property type="match status" value="1"/>
</dbReference>
<dbReference type="Pfam" id="PF24626">
    <property type="entry name" value="SH3_Tf2-1"/>
    <property type="match status" value="1"/>
</dbReference>
<feature type="domain" description="Integrase catalytic" evidence="4">
    <location>
        <begin position="1"/>
        <end position="137"/>
    </location>
</feature>
<reference evidence="5 6" key="1">
    <citation type="journal article" date="2024" name="Proc. Natl. Acad. Sci. U.S.A.">
        <title>The genetic regulatory architecture and epigenomic basis for age-related changes in rattlesnake venom.</title>
        <authorList>
            <person name="Hogan M.P."/>
            <person name="Holding M.L."/>
            <person name="Nystrom G.S."/>
            <person name="Colston T.J."/>
            <person name="Bartlett D.A."/>
            <person name="Mason A.J."/>
            <person name="Ellsworth S.A."/>
            <person name="Rautsaw R.M."/>
            <person name="Lawrence K.C."/>
            <person name="Strickland J.L."/>
            <person name="He B."/>
            <person name="Fraser P."/>
            <person name="Margres M.J."/>
            <person name="Gilbert D.M."/>
            <person name="Gibbs H.L."/>
            <person name="Parkinson C.L."/>
            <person name="Rokyta D.R."/>
        </authorList>
    </citation>
    <scope>NUCLEOTIDE SEQUENCE [LARGE SCALE GENOMIC DNA]</scope>
    <source>
        <strain evidence="5">DRR0105</strain>
    </source>
</reference>
<dbReference type="SUPFAM" id="SSF53098">
    <property type="entry name" value="Ribonuclease H-like"/>
    <property type="match status" value="1"/>
</dbReference>
<dbReference type="GO" id="GO:0005634">
    <property type="term" value="C:nucleus"/>
    <property type="evidence" value="ECO:0007669"/>
    <property type="project" value="UniProtKB-SubCell"/>
</dbReference>
<proteinExistence type="predicted"/>
<dbReference type="Proteomes" id="UP001474421">
    <property type="component" value="Unassembled WGS sequence"/>
</dbReference>
<comment type="caution">
    <text evidence="5">The sequence shown here is derived from an EMBL/GenBank/DDBJ whole genome shotgun (WGS) entry which is preliminary data.</text>
</comment>
<feature type="compositionally biased region" description="Low complexity" evidence="2">
    <location>
        <begin position="376"/>
        <end position="387"/>
    </location>
</feature>
<keyword evidence="6" id="KW-1185">Reference proteome</keyword>
<dbReference type="InterPro" id="IPR050951">
    <property type="entry name" value="Retrovirus_Pol_polyprotein"/>
</dbReference>
<dbReference type="InterPro" id="IPR016197">
    <property type="entry name" value="Chromo-like_dom_sf"/>
</dbReference>
<evidence type="ECO:0000313" key="5">
    <source>
        <dbReference type="EMBL" id="KAK9399666.1"/>
    </source>
</evidence>
<dbReference type="SMART" id="SM00298">
    <property type="entry name" value="CHROMO"/>
    <property type="match status" value="1"/>
</dbReference>
<dbReference type="InterPro" id="IPR036397">
    <property type="entry name" value="RNaseH_sf"/>
</dbReference>
<dbReference type="GO" id="GO:0003676">
    <property type="term" value="F:nucleic acid binding"/>
    <property type="evidence" value="ECO:0007669"/>
    <property type="project" value="InterPro"/>
</dbReference>
<evidence type="ECO:0000256" key="2">
    <source>
        <dbReference type="SAM" id="MobiDB-lite"/>
    </source>
</evidence>
<dbReference type="InterPro" id="IPR023780">
    <property type="entry name" value="Chromo_domain"/>
</dbReference>
<accession>A0AAW1BD12</accession>
<dbReference type="InterPro" id="IPR001584">
    <property type="entry name" value="Integrase_cat-core"/>
</dbReference>
<dbReference type="PROSITE" id="PS50013">
    <property type="entry name" value="CHROMO_2"/>
    <property type="match status" value="1"/>
</dbReference>
<feature type="region of interest" description="Disordered" evidence="2">
    <location>
        <begin position="358"/>
        <end position="458"/>
    </location>
</feature>
<feature type="compositionally biased region" description="Basic residues" evidence="2">
    <location>
        <begin position="429"/>
        <end position="452"/>
    </location>
</feature>
<feature type="domain" description="Chromo" evidence="3">
    <location>
        <begin position="276"/>
        <end position="338"/>
    </location>
</feature>
<dbReference type="Gene3D" id="3.30.420.10">
    <property type="entry name" value="Ribonuclease H-like superfamily/Ribonuclease H"/>
    <property type="match status" value="1"/>
</dbReference>
<dbReference type="InterPro" id="IPR056924">
    <property type="entry name" value="SH3_Tf2-1"/>
</dbReference>
<dbReference type="PROSITE" id="PS50994">
    <property type="entry name" value="INTEGRASE"/>
    <property type="match status" value="1"/>
</dbReference>
<sequence length="458" mass="52363">MTVFVVVDMLTKMAHFIPCRGLPSARATARMFIQQVFRLHGFPDKVMSDRGAQFTARFWQELMQALDVKICLLSAHHPQTDGGTEKVIGILEQYLCCYVNQQQNNWVDYLAVAEFAFNNSQHTSTQMTPFLANVGYHPRFFPLSPLDALEPPVNNYLAELQAIHRLVQRQLEKVKADYKRFADRSRRDTPPLSVGDRVWLSTRNLPSTRPTKKLDHRYVGPFPIEAVINPVAYRLTLPRSMWVHPVFHRSLLVPEQLACPLRRAEPPPPEQRDGDSAPEYQVVSIRDSCWVKGRFQYLIEWKGYGPEEFTWEDASTVHAPALVTTFHEQFPSRPHLDQQTWGKGPAVRDSVVIQCQPVLPKAESEESEEEVEEAFEGPSEPEGGSEVQDSQLDAEPGPSSHISDEAQLGEEHASDLEESQQMDLLLDARRRRQLARVRQQRSMKHLQSKKKRQGETLP</sequence>
<gene>
    <name evidence="5" type="ORF">NXF25_012685</name>
</gene>
<evidence type="ECO:0000259" key="4">
    <source>
        <dbReference type="PROSITE" id="PS50994"/>
    </source>
</evidence>
<dbReference type="Pfam" id="PF00385">
    <property type="entry name" value="Chromo"/>
    <property type="match status" value="1"/>
</dbReference>
<dbReference type="PANTHER" id="PTHR37984">
    <property type="entry name" value="PROTEIN CBG26694"/>
    <property type="match status" value="1"/>
</dbReference>
<comment type="subcellular location">
    <subcellularLocation>
        <location evidence="1">Nucleus</location>
    </subcellularLocation>
</comment>
<dbReference type="EMBL" id="JAOTOJ010000006">
    <property type="protein sequence ID" value="KAK9399666.1"/>
    <property type="molecule type" value="Genomic_DNA"/>
</dbReference>
<evidence type="ECO:0000256" key="1">
    <source>
        <dbReference type="ARBA" id="ARBA00004123"/>
    </source>
</evidence>